<dbReference type="InterPro" id="IPR001034">
    <property type="entry name" value="DeoR_HTH"/>
</dbReference>
<dbReference type="InterPro" id="IPR036388">
    <property type="entry name" value="WH-like_DNA-bd_sf"/>
</dbReference>
<feature type="domain" description="HTH deoR-type" evidence="4">
    <location>
        <begin position="6"/>
        <end position="61"/>
    </location>
</feature>
<evidence type="ECO:0000313" key="5">
    <source>
        <dbReference type="EMBL" id="WPR89600.1"/>
    </source>
</evidence>
<dbReference type="SUPFAM" id="SSF46785">
    <property type="entry name" value="Winged helix' DNA-binding domain"/>
    <property type="match status" value="1"/>
</dbReference>
<evidence type="ECO:0000259" key="4">
    <source>
        <dbReference type="PROSITE" id="PS51000"/>
    </source>
</evidence>
<dbReference type="PROSITE" id="PS00894">
    <property type="entry name" value="HTH_DEOR_1"/>
    <property type="match status" value="1"/>
</dbReference>
<evidence type="ECO:0000256" key="1">
    <source>
        <dbReference type="ARBA" id="ARBA00023015"/>
    </source>
</evidence>
<proteinExistence type="predicted"/>
<organism evidence="5 6">
    <name type="scientific">Microbacterium rhizosphaerae</name>
    <dbReference type="NCBI Taxonomy" id="1678237"/>
    <lineage>
        <taxon>Bacteria</taxon>
        <taxon>Bacillati</taxon>
        <taxon>Actinomycetota</taxon>
        <taxon>Actinomycetes</taxon>
        <taxon>Micrococcales</taxon>
        <taxon>Microbacteriaceae</taxon>
        <taxon>Microbacterium</taxon>
    </lineage>
</organism>
<dbReference type="InterPro" id="IPR013196">
    <property type="entry name" value="HTH_11"/>
</dbReference>
<evidence type="ECO:0000313" key="6">
    <source>
        <dbReference type="Proteomes" id="UP001323798"/>
    </source>
</evidence>
<dbReference type="PROSITE" id="PS52050">
    <property type="entry name" value="WYL"/>
    <property type="match status" value="1"/>
</dbReference>
<dbReference type="Pfam" id="PF13280">
    <property type="entry name" value="WYL"/>
    <property type="match status" value="1"/>
</dbReference>
<keyword evidence="6" id="KW-1185">Reference proteome</keyword>
<dbReference type="InterPro" id="IPR036390">
    <property type="entry name" value="WH_DNA-bd_sf"/>
</dbReference>
<keyword evidence="3" id="KW-0804">Transcription</keyword>
<evidence type="ECO:0000256" key="2">
    <source>
        <dbReference type="ARBA" id="ARBA00023125"/>
    </source>
</evidence>
<gene>
    <name evidence="5" type="ORF">SM116_17860</name>
</gene>
<protein>
    <submittedName>
        <fullName evidence="5">WYL domain-containing protein</fullName>
    </submittedName>
</protein>
<evidence type="ECO:0000256" key="3">
    <source>
        <dbReference type="ARBA" id="ARBA00023163"/>
    </source>
</evidence>
<keyword evidence="1" id="KW-0805">Transcription regulation</keyword>
<name>A0ABZ0SN50_9MICO</name>
<dbReference type="PANTHER" id="PTHR34580">
    <property type="match status" value="1"/>
</dbReference>
<keyword evidence="2" id="KW-0238">DNA-binding</keyword>
<dbReference type="RefSeq" id="WP_320942314.1">
    <property type="nucleotide sequence ID" value="NZ_BAABEU010000003.1"/>
</dbReference>
<dbReference type="Pfam" id="PF08279">
    <property type="entry name" value="HTH_11"/>
    <property type="match status" value="1"/>
</dbReference>
<dbReference type="InterPro" id="IPR018356">
    <property type="entry name" value="Tscrpt_reg_HTH_DeoR_CS"/>
</dbReference>
<sequence>MSETSPTSRALQLLELLQARRFWPGPELAERLGVTERTLRRDVDRLRAIGYSVAARRGPDGGYELSTGTELPPLVFTPDEAMALAAAAASAAAGGTSGEVTLTALAKLEQVMPQGARGRVRALRAAVSLGAAPDTPPLDASVLAALALACRDGERMRLRHVSGPSTSGEGDGEESTRRVEPVALVPRHGRWYLVCWDLDREDWRVLRVDRIRRADATGLRFTPRRVPGGDAAAFVEERMRAQPLHAATIRIAAPITDVTARMAGYARDFSPVAGDAQATDWRIADVRLEVLAGALLWLVWPFRVLDSPELSALLRERSARFAAAAD</sequence>
<dbReference type="InterPro" id="IPR051534">
    <property type="entry name" value="CBASS_pafABC_assoc_protein"/>
</dbReference>
<dbReference type="PANTHER" id="PTHR34580:SF3">
    <property type="entry name" value="PROTEIN PAFB"/>
    <property type="match status" value="1"/>
</dbReference>
<dbReference type="Gene3D" id="1.10.10.10">
    <property type="entry name" value="Winged helix-like DNA-binding domain superfamily/Winged helix DNA-binding domain"/>
    <property type="match status" value="1"/>
</dbReference>
<dbReference type="Proteomes" id="UP001323798">
    <property type="component" value="Chromosome"/>
</dbReference>
<dbReference type="EMBL" id="CP139368">
    <property type="protein sequence ID" value="WPR89600.1"/>
    <property type="molecule type" value="Genomic_DNA"/>
</dbReference>
<accession>A0ABZ0SN50</accession>
<dbReference type="PROSITE" id="PS51000">
    <property type="entry name" value="HTH_DEOR_2"/>
    <property type="match status" value="1"/>
</dbReference>
<dbReference type="InterPro" id="IPR026881">
    <property type="entry name" value="WYL_dom"/>
</dbReference>
<reference evidence="5 6" key="1">
    <citation type="submission" date="2023-11" db="EMBL/GenBank/DDBJ databases">
        <title>Genome sequence of Microbacterium rhizosphaerae KACC 19337.</title>
        <authorList>
            <person name="Choi H."/>
            <person name="Kim S."/>
            <person name="Kim Y."/>
            <person name="Kwon S.-W."/>
            <person name="Heo J."/>
        </authorList>
    </citation>
    <scope>NUCLEOTIDE SEQUENCE [LARGE SCALE GENOMIC DNA]</scope>
    <source>
        <strain evidence="5 6">KACC 19337</strain>
    </source>
</reference>